<dbReference type="Pfam" id="PF00034">
    <property type="entry name" value="Cytochrom_C"/>
    <property type="match status" value="1"/>
</dbReference>
<evidence type="ECO:0000313" key="7">
    <source>
        <dbReference type="Proteomes" id="UP000290848"/>
    </source>
</evidence>
<protein>
    <submittedName>
        <fullName evidence="6">C-type cytochrome</fullName>
    </submittedName>
</protein>
<dbReference type="InterPro" id="IPR036909">
    <property type="entry name" value="Cyt_c-like_dom_sf"/>
</dbReference>
<dbReference type="SUPFAM" id="SSF46626">
    <property type="entry name" value="Cytochrome c"/>
    <property type="match status" value="1"/>
</dbReference>
<dbReference type="GO" id="GO:0020037">
    <property type="term" value="F:heme binding"/>
    <property type="evidence" value="ECO:0007669"/>
    <property type="project" value="InterPro"/>
</dbReference>
<gene>
    <name evidence="6" type="ORF">EKH83_13930</name>
</gene>
<evidence type="ECO:0000256" key="1">
    <source>
        <dbReference type="ARBA" id="ARBA00022617"/>
    </source>
</evidence>
<dbReference type="GO" id="GO:0009055">
    <property type="term" value="F:electron transfer activity"/>
    <property type="evidence" value="ECO:0007669"/>
    <property type="project" value="InterPro"/>
</dbReference>
<dbReference type="Gene3D" id="1.10.760.10">
    <property type="entry name" value="Cytochrome c-like domain"/>
    <property type="match status" value="1"/>
</dbReference>
<dbReference type="RefSeq" id="WP_128770058.1">
    <property type="nucleotide sequence ID" value="NZ_RXOC01000009.1"/>
</dbReference>
<feature type="domain" description="Cytochrome c" evidence="5">
    <location>
        <begin position="34"/>
        <end position="122"/>
    </location>
</feature>
<evidence type="ECO:0000256" key="3">
    <source>
        <dbReference type="ARBA" id="ARBA00023004"/>
    </source>
</evidence>
<comment type="caution">
    <text evidence="6">The sequence shown here is derived from an EMBL/GenBank/DDBJ whole genome shotgun (WGS) entry which is preliminary data.</text>
</comment>
<proteinExistence type="predicted"/>
<dbReference type="GO" id="GO:0046872">
    <property type="term" value="F:metal ion binding"/>
    <property type="evidence" value="ECO:0007669"/>
    <property type="project" value="UniProtKB-KW"/>
</dbReference>
<dbReference type="PROSITE" id="PS51007">
    <property type="entry name" value="CYTC"/>
    <property type="match status" value="1"/>
</dbReference>
<dbReference type="Proteomes" id="UP000290848">
    <property type="component" value="Unassembled WGS sequence"/>
</dbReference>
<sequence length="134" mass="14825">MRFLVPFLLVFIVLASCGRSKEKTASRTENTADKDLGEGKALFAREDCGGCHAESSAIIGPSFRQLAAEYESSEANISHLAYKVIIGVKPNEGLWGSREMTPHPQLKKEDAEKIVKYMLSFPADPNKPFLHNTK</sequence>
<evidence type="ECO:0000256" key="2">
    <source>
        <dbReference type="ARBA" id="ARBA00022723"/>
    </source>
</evidence>
<evidence type="ECO:0000256" key="4">
    <source>
        <dbReference type="PROSITE-ProRule" id="PRU00433"/>
    </source>
</evidence>
<accession>A0A4Q0M7W0</accession>
<dbReference type="EMBL" id="RXOC01000009">
    <property type="protein sequence ID" value="RXF68816.1"/>
    <property type="molecule type" value="Genomic_DNA"/>
</dbReference>
<evidence type="ECO:0000259" key="5">
    <source>
        <dbReference type="PROSITE" id="PS51007"/>
    </source>
</evidence>
<dbReference type="AlphaFoldDB" id="A0A4Q0M7W0"/>
<keyword evidence="2 4" id="KW-0479">Metal-binding</keyword>
<name>A0A4Q0M7W0_9SPHI</name>
<organism evidence="6 7">
    <name type="scientific">Arcticibacter tournemirensis</name>
    <dbReference type="NCBI Taxonomy" id="699437"/>
    <lineage>
        <taxon>Bacteria</taxon>
        <taxon>Pseudomonadati</taxon>
        <taxon>Bacteroidota</taxon>
        <taxon>Sphingobacteriia</taxon>
        <taxon>Sphingobacteriales</taxon>
        <taxon>Sphingobacteriaceae</taxon>
        <taxon>Arcticibacter</taxon>
    </lineage>
</organism>
<dbReference type="PROSITE" id="PS51257">
    <property type="entry name" value="PROKAR_LIPOPROTEIN"/>
    <property type="match status" value="1"/>
</dbReference>
<reference evidence="6 7" key="1">
    <citation type="submission" date="2018-12" db="EMBL/GenBank/DDBJ databases">
        <title>The Draft Genome Sequence of the Soil Bacterium Pedobacter tournemirensis R1.</title>
        <authorList>
            <person name="He J."/>
        </authorList>
    </citation>
    <scope>NUCLEOTIDE SEQUENCE [LARGE SCALE GENOMIC DNA]</scope>
    <source>
        <strain evidence="6 7">R1</strain>
    </source>
</reference>
<keyword evidence="1 4" id="KW-0349">Heme</keyword>
<keyword evidence="3 4" id="KW-0408">Iron</keyword>
<dbReference type="InterPro" id="IPR009056">
    <property type="entry name" value="Cyt_c-like_dom"/>
</dbReference>
<evidence type="ECO:0000313" key="6">
    <source>
        <dbReference type="EMBL" id="RXF68816.1"/>
    </source>
</evidence>